<feature type="transmembrane region" description="Helical" evidence="26">
    <location>
        <begin position="202"/>
        <end position="226"/>
    </location>
</feature>
<evidence type="ECO:0000256" key="6">
    <source>
        <dbReference type="ARBA" id="ARBA00022475"/>
    </source>
</evidence>
<dbReference type="InterPro" id="IPR005467">
    <property type="entry name" value="His_kinase_dom"/>
</dbReference>
<evidence type="ECO:0000256" key="25">
    <source>
        <dbReference type="SAM" id="MobiDB-lite"/>
    </source>
</evidence>
<evidence type="ECO:0000256" key="15">
    <source>
        <dbReference type="ARBA" id="ARBA00022912"/>
    </source>
</evidence>
<keyword evidence="13" id="KW-0067">ATP-binding</keyword>
<feature type="domain" description="HAMP" evidence="28">
    <location>
        <begin position="222"/>
        <end position="274"/>
    </location>
</feature>
<dbReference type="Pfam" id="PF00672">
    <property type="entry name" value="HAMP"/>
    <property type="match status" value="1"/>
</dbReference>
<evidence type="ECO:0000256" key="19">
    <source>
        <dbReference type="ARBA" id="ARBA00023026"/>
    </source>
</evidence>
<dbReference type="SUPFAM" id="SSF47384">
    <property type="entry name" value="Homodimeric domain of signal transducing histidine kinase"/>
    <property type="match status" value="1"/>
</dbReference>
<dbReference type="Pfam" id="PF00512">
    <property type="entry name" value="HisKA"/>
    <property type="match status" value="1"/>
</dbReference>
<evidence type="ECO:0000256" key="10">
    <source>
        <dbReference type="ARBA" id="ARBA00022741"/>
    </source>
</evidence>
<evidence type="ECO:0000256" key="20">
    <source>
        <dbReference type="ARBA" id="ARBA00023136"/>
    </source>
</evidence>
<reference evidence="29" key="2">
    <citation type="submission" date="2020-09" db="EMBL/GenBank/DDBJ databases">
        <authorList>
            <person name="Sun Q."/>
            <person name="Zhou Y."/>
        </authorList>
    </citation>
    <scope>NUCLEOTIDE SEQUENCE</scope>
    <source>
        <strain evidence="29">CGMCC 4.7372</strain>
    </source>
</reference>
<accession>A0A8H9H8V0</accession>
<dbReference type="InterPro" id="IPR004358">
    <property type="entry name" value="Sig_transdc_His_kin-like_C"/>
</dbReference>
<keyword evidence="10" id="KW-0547">Nucleotide-binding</keyword>
<evidence type="ECO:0000256" key="17">
    <source>
        <dbReference type="ARBA" id="ARBA00023012"/>
    </source>
</evidence>
<dbReference type="SMART" id="SM00388">
    <property type="entry name" value="HisKA"/>
    <property type="match status" value="1"/>
</dbReference>
<dbReference type="SMART" id="SM00387">
    <property type="entry name" value="HATPase_c"/>
    <property type="match status" value="1"/>
</dbReference>
<comment type="caution">
    <text evidence="29">The sequence shown here is derived from an EMBL/GenBank/DDBJ whole genome shotgun (WGS) entry which is preliminary data.</text>
</comment>
<dbReference type="InterPro" id="IPR036890">
    <property type="entry name" value="HATPase_C_sf"/>
</dbReference>
<keyword evidence="30" id="KW-1185">Reference proteome</keyword>
<evidence type="ECO:0000256" key="7">
    <source>
        <dbReference type="ARBA" id="ARBA00022553"/>
    </source>
</evidence>
<evidence type="ECO:0000259" key="28">
    <source>
        <dbReference type="PROSITE" id="PS50885"/>
    </source>
</evidence>
<evidence type="ECO:0000256" key="2">
    <source>
        <dbReference type="ARBA" id="ARBA00001936"/>
    </source>
</evidence>
<dbReference type="PANTHER" id="PTHR44936:SF9">
    <property type="entry name" value="SENSOR PROTEIN CREC"/>
    <property type="match status" value="1"/>
</dbReference>
<dbReference type="GO" id="GO:0005524">
    <property type="term" value="F:ATP binding"/>
    <property type="evidence" value="ECO:0007669"/>
    <property type="project" value="UniProtKB-KW"/>
</dbReference>
<evidence type="ECO:0000256" key="24">
    <source>
        <dbReference type="ARBA" id="ARBA00041776"/>
    </source>
</evidence>
<reference evidence="29" key="1">
    <citation type="journal article" date="2014" name="Int. J. Syst. Evol. Microbiol.">
        <title>Complete genome sequence of Corynebacterium casei LMG S-19264T (=DSM 44701T), isolated from a smear-ripened cheese.</title>
        <authorList>
            <consortium name="US DOE Joint Genome Institute (JGI-PGF)"/>
            <person name="Walter F."/>
            <person name="Albersmeier A."/>
            <person name="Kalinowski J."/>
            <person name="Ruckert C."/>
        </authorList>
    </citation>
    <scope>NUCLEOTIDE SEQUENCE</scope>
    <source>
        <strain evidence="29">CGMCC 4.7372</strain>
    </source>
</reference>
<dbReference type="Gene3D" id="3.30.565.10">
    <property type="entry name" value="Histidine kinase-like ATPase, C-terminal domain"/>
    <property type="match status" value="1"/>
</dbReference>
<dbReference type="RefSeq" id="WP_268237213.1">
    <property type="nucleotide sequence ID" value="NZ_BMNJ01000002.1"/>
</dbReference>
<dbReference type="GO" id="GO:0004721">
    <property type="term" value="F:phosphoprotein phosphatase activity"/>
    <property type="evidence" value="ECO:0007669"/>
    <property type="project" value="UniProtKB-KW"/>
</dbReference>
<evidence type="ECO:0000259" key="27">
    <source>
        <dbReference type="PROSITE" id="PS50109"/>
    </source>
</evidence>
<name>A0A8H9H8V0_9ACTO</name>
<evidence type="ECO:0000256" key="8">
    <source>
        <dbReference type="ARBA" id="ARBA00022679"/>
    </source>
</evidence>
<evidence type="ECO:0000256" key="18">
    <source>
        <dbReference type="ARBA" id="ARBA00023016"/>
    </source>
</evidence>
<keyword evidence="8" id="KW-0808">Transferase</keyword>
<dbReference type="InterPro" id="IPR003661">
    <property type="entry name" value="HisK_dim/P_dom"/>
</dbReference>
<dbReference type="Proteomes" id="UP000614239">
    <property type="component" value="Unassembled WGS sequence"/>
</dbReference>
<evidence type="ECO:0000256" key="26">
    <source>
        <dbReference type="SAM" id="Phobius"/>
    </source>
</evidence>
<keyword evidence="16 26" id="KW-1133">Transmembrane helix</keyword>
<dbReference type="EMBL" id="BMNJ01000002">
    <property type="protein sequence ID" value="GGO96215.1"/>
    <property type="molecule type" value="Genomic_DNA"/>
</dbReference>
<feature type="region of interest" description="Disordered" evidence="25">
    <location>
        <begin position="544"/>
        <end position="569"/>
    </location>
</feature>
<feature type="transmembrane region" description="Helical" evidence="26">
    <location>
        <begin position="21"/>
        <end position="41"/>
    </location>
</feature>
<evidence type="ECO:0000256" key="5">
    <source>
        <dbReference type="ARBA" id="ARBA00012438"/>
    </source>
</evidence>
<evidence type="ECO:0000313" key="30">
    <source>
        <dbReference type="Proteomes" id="UP000614239"/>
    </source>
</evidence>
<dbReference type="SMART" id="SM00304">
    <property type="entry name" value="HAMP"/>
    <property type="match status" value="1"/>
</dbReference>
<dbReference type="InterPro" id="IPR050980">
    <property type="entry name" value="2C_sensor_his_kinase"/>
</dbReference>
<comment type="cofactor">
    <cofactor evidence="2">
        <name>Mn(2+)</name>
        <dbReference type="ChEBI" id="CHEBI:29035"/>
    </cofactor>
</comment>
<keyword evidence="12" id="KW-0378">Hydrolase</keyword>
<dbReference type="InterPro" id="IPR036097">
    <property type="entry name" value="HisK_dim/P_sf"/>
</dbReference>
<dbReference type="CDD" id="cd06225">
    <property type="entry name" value="HAMP"/>
    <property type="match status" value="1"/>
</dbReference>
<dbReference type="Pfam" id="PF02518">
    <property type="entry name" value="HATPase_c"/>
    <property type="match status" value="1"/>
</dbReference>
<evidence type="ECO:0000256" key="1">
    <source>
        <dbReference type="ARBA" id="ARBA00000085"/>
    </source>
</evidence>
<dbReference type="CDD" id="cd00075">
    <property type="entry name" value="HATPase"/>
    <property type="match status" value="1"/>
</dbReference>
<keyword evidence="9 26" id="KW-0812">Transmembrane</keyword>
<evidence type="ECO:0000256" key="13">
    <source>
        <dbReference type="ARBA" id="ARBA00022840"/>
    </source>
</evidence>
<dbReference type="GO" id="GO:0000155">
    <property type="term" value="F:phosphorelay sensor kinase activity"/>
    <property type="evidence" value="ECO:0007669"/>
    <property type="project" value="InterPro"/>
</dbReference>
<dbReference type="EC" id="2.7.13.3" evidence="5"/>
<dbReference type="PROSITE" id="PS50109">
    <property type="entry name" value="HIS_KIN"/>
    <property type="match status" value="1"/>
</dbReference>
<dbReference type="InterPro" id="IPR047669">
    <property type="entry name" value="MtrAB_MtrB"/>
</dbReference>
<dbReference type="PROSITE" id="PS50885">
    <property type="entry name" value="HAMP"/>
    <property type="match status" value="1"/>
</dbReference>
<keyword evidence="15" id="KW-0904">Protein phosphatase</keyword>
<evidence type="ECO:0000256" key="9">
    <source>
        <dbReference type="ARBA" id="ARBA00022692"/>
    </source>
</evidence>
<keyword evidence="18" id="KW-0346">Stress response</keyword>
<evidence type="ECO:0000256" key="11">
    <source>
        <dbReference type="ARBA" id="ARBA00022777"/>
    </source>
</evidence>
<dbReference type="PANTHER" id="PTHR44936">
    <property type="entry name" value="SENSOR PROTEIN CREC"/>
    <property type="match status" value="1"/>
</dbReference>
<proteinExistence type="predicted"/>
<comment type="cofactor">
    <cofactor evidence="3">
        <name>Mg(2+)</name>
        <dbReference type="ChEBI" id="CHEBI:18420"/>
    </cofactor>
</comment>
<dbReference type="AlphaFoldDB" id="A0A8H9H8V0"/>
<dbReference type="SUPFAM" id="SSF158472">
    <property type="entry name" value="HAMP domain-like"/>
    <property type="match status" value="1"/>
</dbReference>
<evidence type="ECO:0000313" key="29">
    <source>
        <dbReference type="EMBL" id="GGO96215.1"/>
    </source>
</evidence>
<keyword evidence="19" id="KW-0843">Virulence</keyword>
<evidence type="ECO:0000256" key="16">
    <source>
        <dbReference type="ARBA" id="ARBA00022989"/>
    </source>
</evidence>
<keyword evidence="20 26" id="KW-0472">Membrane</keyword>
<comment type="catalytic activity">
    <reaction evidence="1">
        <text>ATP + protein L-histidine = ADP + protein N-phospho-L-histidine.</text>
        <dbReference type="EC" id="2.7.13.3"/>
    </reaction>
</comment>
<comment type="subcellular location">
    <subcellularLocation>
        <location evidence="4">Cell membrane</location>
        <topology evidence="4">Multi-pass membrane protein</topology>
    </subcellularLocation>
</comment>
<keyword evidence="7" id="KW-0597">Phosphoprotein</keyword>
<evidence type="ECO:0000256" key="21">
    <source>
        <dbReference type="ARBA" id="ARBA00023211"/>
    </source>
</evidence>
<dbReference type="InterPro" id="IPR003660">
    <property type="entry name" value="HAMP_dom"/>
</dbReference>
<dbReference type="InterPro" id="IPR003594">
    <property type="entry name" value="HATPase_dom"/>
</dbReference>
<keyword evidence="17" id="KW-0902">Two-component regulatory system</keyword>
<evidence type="ECO:0000256" key="14">
    <source>
        <dbReference type="ARBA" id="ARBA00022842"/>
    </source>
</evidence>
<protein>
    <recommendedName>
        <fullName evidence="22">Sensor histidine kinase MtrB</fullName>
        <ecNumber evidence="5">2.7.13.3</ecNumber>
    </recommendedName>
    <alternativeName>
        <fullName evidence="24">Mycobacterial persistence regulator B</fullName>
    </alternativeName>
    <alternativeName>
        <fullName evidence="23">Signal transduction histidine-protein kinase/phosphatase MprB</fullName>
    </alternativeName>
</protein>
<keyword evidence="6" id="KW-1003">Cell membrane</keyword>
<dbReference type="CDD" id="cd00082">
    <property type="entry name" value="HisKA"/>
    <property type="match status" value="1"/>
</dbReference>
<evidence type="ECO:0000256" key="3">
    <source>
        <dbReference type="ARBA" id="ARBA00001946"/>
    </source>
</evidence>
<dbReference type="Gene3D" id="1.10.287.130">
    <property type="match status" value="1"/>
</dbReference>
<keyword evidence="14" id="KW-0460">Magnesium</keyword>
<gene>
    <name evidence="29" type="ORF">GCM10011612_05880</name>
</gene>
<evidence type="ECO:0000256" key="4">
    <source>
        <dbReference type="ARBA" id="ARBA00004651"/>
    </source>
</evidence>
<feature type="domain" description="Histidine kinase" evidence="27">
    <location>
        <begin position="289"/>
        <end position="507"/>
    </location>
</feature>
<evidence type="ECO:0000256" key="12">
    <source>
        <dbReference type="ARBA" id="ARBA00022801"/>
    </source>
</evidence>
<dbReference type="PRINTS" id="PR00344">
    <property type="entry name" value="BCTRLSENSOR"/>
</dbReference>
<sequence>MRSRRARWRPILLFRHSLVARMTLGAVIIGALATAILLSIVNVTIHQNVFNDRRDAILANAHQRIVAAQAALATTVASTSEEVSAAIQAELSGISDSASGAGAIGAVVQGSGESSSVAINTLATDDRLTDLITDRMEREVRNGRIGRQYWQSVSVPGERAGTVSGMVVGSRVSMPLAGDYELYIVYSLESQQQVVDTVKRSVVLTGVGFLLIIILAVAVFTWRVLIPVRRTSLAAKRLAEGRLDKPLAVNGEDELAALATSFNTMAESIQSQIDRLNAMSVSQQLFVSDVSHELRTPLTTIKMAAEHIFELREEIEDPLVRRAAVLLHGQVDRFQTMLTDLLEISRIDSGRVTLRSDEVDLRDLLSGVLEDNEVHIQSSGCEIRLQAPDEPATAEVDSVRVQRILRNLILNAIEHAESNPIDITMAVNDDAVAVRVRDHGVGMSPDVVGRVFDRFYRADPSRKRTLGGTGLGLSISAEDAHLHGGSLQAWGWPADGASFLLTLPRELGEGGTPGHYSEPGPLPCIPDDAPAVARVKPRRAPEAVTGTVLGPGPVSRRSARPHGDGEVPLAVADAPVAPGHVTVIAPGQAPTARTPEVSGGRPS</sequence>
<keyword evidence="21" id="KW-0464">Manganese</keyword>
<dbReference type="Gene3D" id="6.10.340.10">
    <property type="match status" value="1"/>
</dbReference>
<dbReference type="FunFam" id="3.30.565.10:FF:000013">
    <property type="entry name" value="Two-component sensor histidine kinase"/>
    <property type="match status" value="1"/>
</dbReference>
<organism evidence="29 30">
    <name type="scientific">Actinomyces gaoshouyii</name>
    <dbReference type="NCBI Taxonomy" id="1960083"/>
    <lineage>
        <taxon>Bacteria</taxon>
        <taxon>Bacillati</taxon>
        <taxon>Actinomycetota</taxon>
        <taxon>Actinomycetes</taxon>
        <taxon>Actinomycetales</taxon>
        <taxon>Actinomycetaceae</taxon>
        <taxon>Actinomyces</taxon>
    </lineage>
</organism>
<dbReference type="GO" id="GO:0005886">
    <property type="term" value="C:plasma membrane"/>
    <property type="evidence" value="ECO:0007669"/>
    <property type="project" value="UniProtKB-SubCell"/>
</dbReference>
<evidence type="ECO:0000256" key="22">
    <source>
        <dbReference type="ARBA" id="ARBA00035305"/>
    </source>
</evidence>
<evidence type="ECO:0000256" key="23">
    <source>
        <dbReference type="ARBA" id="ARBA00040454"/>
    </source>
</evidence>
<keyword evidence="11 29" id="KW-0418">Kinase</keyword>
<dbReference type="NCBIfam" id="NF040691">
    <property type="entry name" value="MtrAB_MtrB"/>
    <property type="match status" value="1"/>
</dbReference>
<dbReference type="SUPFAM" id="SSF55874">
    <property type="entry name" value="ATPase domain of HSP90 chaperone/DNA topoisomerase II/histidine kinase"/>
    <property type="match status" value="1"/>
</dbReference>